<evidence type="ECO:0000313" key="4">
    <source>
        <dbReference type="EMBL" id="ARU17641.1"/>
    </source>
</evidence>
<dbReference type="Proteomes" id="UP000515297">
    <property type="component" value="Plasmid plas1"/>
</dbReference>
<evidence type="ECO:0000259" key="3">
    <source>
        <dbReference type="SMART" id="SM00822"/>
    </source>
</evidence>
<name>A0A1Z1FFQ9_9SPHN</name>
<evidence type="ECO:0000313" key="7">
    <source>
        <dbReference type="Proteomes" id="UP000515297"/>
    </source>
</evidence>
<dbReference type="AlphaFoldDB" id="A0A1Z1FFQ9"/>
<dbReference type="FunFam" id="3.40.50.720:FF:000084">
    <property type="entry name" value="Short-chain dehydrogenase reductase"/>
    <property type="match status" value="1"/>
</dbReference>
<keyword evidence="6" id="KW-1185">Reference proteome</keyword>
<geneLocation type="plasmid" evidence="6">
    <name>pcme4a9i</name>
</geneLocation>
<reference evidence="5 7" key="2">
    <citation type="submission" date="2020-08" db="EMBL/GenBank/DDBJ databases">
        <authorList>
            <person name="Liu G."/>
            <person name="Sun C."/>
        </authorList>
    </citation>
    <scope>NUCLEOTIDE SEQUENCE [LARGE SCALE GENOMIC DNA]</scope>
    <source>
        <strain evidence="5 7">OT19</strain>
        <plasmid evidence="5 7">plas1</plasmid>
    </source>
</reference>
<dbReference type="GO" id="GO:0016491">
    <property type="term" value="F:oxidoreductase activity"/>
    <property type="evidence" value="ECO:0007669"/>
    <property type="project" value="UniProtKB-KW"/>
</dbReference>
<protein>
    <submittedName>
        <fullName evidence="4 5">Oxidoreductase</fullName>
    </submittedName>
</protein>
<dbReference type="EMBL" id="CP060053">
    <property type="protein sequence ID" value="QNE07026.1"/>
    <property type="molecule type" value="Genomic_DNA"/>
</dbReference>
<dbReference type="SMART" id="SM00822">
    <property type="entry name" value="PKS_KR"/>
    <property type="match status" value="1"/>
</dbReference>
<reference evidence="4 6" key="1">
    <citation type="submission" date="2017-01" db="EMBL/GenBank/DDBJ databases">
        <title>Complete genome sequence of esterase-producing bacterium Croceicoccus marinus E4A9.</title>
        <authorList>
            <person name="Wu Y.-H."/>
            <person name="Cheng H."/>
            <person name="Xu L."/>
            <person name="Huo Y.-Y."/>
            <person name="Wang C.-S."/>
            <person name="Xu X.-W."/>
        </authorList>
    </citation>
    <scope>NUCLEOTIDE SEQUENCE [LARGE SCALE GENOMIC DNA]</scope>
    <source>
        <strain evidence="4 6">E4A9</strain>
        <plasmid evidence="4">pCME4A9I</plasmid>
        <plasmid evidence="6">Plasmid pcme4a9i</plasmid>
    </source>
</reference>
<dbReference type="InterPro" id="IPR057326">
    <property type="entry name" value="KR_dom"/>
</dbReference>
<geneLocation type="plasmid" evidence="4">
    <name>pCME4A9I</name>
</geneLocation>
<evidence type="ECO:0000256" key="1">
    <source>
        <dbReference type="ARBA" id="ARBA00006484"/>
    </source>
</evidence>
<geneLocation type="plasmid" evidence="5 7">
    <name>plas1</name>
</geneLocation>
<dbReference type="InterPro" id="IPR036291">
    <property type="entry name" value="NAD(P)-bd_dom_sf"/>
</dbReference>
<keyword evidence="2" id="KW-0560">Oxidoreductase</keyword>
<dbReference type="PRINTS" id="PR00081">
    <property type="entry name" value="GDHRDH"/>
</dbReference>
<dbReference type="Pfam" id="PF13561">
    <property type="entry name" value="adh_short_C2"/>
    <property type="match status" value="1"/>
</dbReference>
<dbReference type="Proteomes" id="UP000195807">
    <property type="component" value="Plasmid pCME4A9I"/>
</dbReference>
<gene>
    <name evidence="4" type="ORF">A9D14_14765</name>
    <name evidence="5" type="ORF">H4O24_18500</name>
</gene>
<comment type="similarity">
    <text evidence="1">Belongs to the short-chain dehydrogenases/reductases (SDR) family.</text>
</comment>
<dbReference type="InterPro" id="IPR002347">
    <property type="entry name" value="SDR_fam"/>
</dbReference>
<dbReference type="OrthoDB" id="7500984at2"/>
<feature type="domain" description="Ketoreductase" evidence="3">
    <location>
        <begin position="3"/>
        <end position="178"/>
    </location>
</feature>
<organism evidence="4 6">
    <name type="scientific">Croceicoccus marinus</name>
    <dbReference type="NCBI Taxonomy" id="450378"/>
    <lineage>
        <taxon>Bacteria</taxon>
        <taxon>Pseudomonadati</taxon>
        <taxon>Pseudomonadota</taxon>
        <taxon>Alphaproteobacteria</taxon>
        <taxon>Sphingomonadales</taxon>
        <taxon>Erythrobacteraceae</taxon>
        <taxon>Croceicoccus</taxon>
    </lineage>
</organism>
<dbReference type="PRINTS" id="PR00080">
    <property type="entry name" value="SDRFAMILY"/>
</dbReference>
<dbReference type="KEGG" id="cman:A9D14_14765"/>
<dbReference type="Gene3D" id="3.40.50.720">
    <property type="entry name" value="NAD(P)-binding Rossmann-like Domain"/>
    <property type="match status" value="1"/>
</dbReference>
<keyword evidence="4" id="KW-0614">Plasmid</keyword>
<dbReference type="CDD" id="cd05233">
    <property type="entry name" value="SDR_c"/>
    <property type="match status" value="1"/>
</dbReference>
<dbReference type="PANTHER" id="PTHR43669:SF3">
    <property type="entry name" value="ALCOHOL DEHYDROGENASE, PUTATIVE (AFU_ORTHOLOGUE AFUA_3G03445)-RELATED"/>
    <property type="match status" value="1"/>
</dbReference>
<accession>A0A1Z1FFQ9</accession>
<dbReference type="STRING" id="450378.GCA_001661675_02967"/>
<evidence type="ECO:0000313" key="6">
    <source>
        <dbReference type="Proteomes" id="UP000195807"/>
    </source>
</evidence>
<proteinExistence type="inferred from homology"/>
<dbReference type="EMBL" id="CP019603">
    <property type="protein sequence ID" value="ARU17641.1"/>
    <property type="molecule type" value="Genomic_DNA"/>
</dbReference>
<evidence type="ECO:0000256" key="2">
    <source>
        <dbReference type="ARBA" id="ARBA00023002"/>
    </source>
</evidence>
<sequence>MQVVITGAASGIGRAVAELLAGQDEPHQMLLTDRDADGVKAVAEAIGPAARAFVADLSSPDCGKDIIAAAANFMGGIDGVVSNAGIISGAPLVDQTPEQFDRVYAINTRATWLLGQAAHPYLAHSRGAFIATASMSATQPTPGLGFYSSSKAALLMLMRQCALEWGPDGIRCNTVSPGPTYTPMTQAGYDDPQRRAQRESMIPLGKLGMAEDVANAIIFLLEPQAGHISGIDILVDGGMSINLMPATGGGTGQKASE</sequence>
<evidence type="ECO:0000313" key="5">
    <source>
        <dbReference type="EMBL" id="QNE07026.1"/>
    </source>
</evidence>
<dbReference type="PANTHER" id="PTHR43669">
    <property type="entry name" value="5-KETO-D-GLUCONATE 5-REDUCTASE"/>
    <property type="match status" value="1"/>
</dbReference>
<dbReference type="SUPFAM" id="SSF51735">
    <property type="entry name" value="NAD(P)-binding Rossmann-fold domains"/>
    <property type="match status" value="1"/>
</dbReference>